<dbReference type="Proteomes" id="UP000198372">
    <property type="component" value="Unassembled WGS sequence"/>
</dbReference>
<evidence type="ECO:0000313" key="2">
    <source>
        <dbReference type="Proteomes" id="UP000198372"/>
    </source>
</evidence>
<gene>
    <name evidence="1" type="ORF">BQ2448_5965</name>
</gene>
<accession>A0A238F3L2</accession>
<reference evidence="2" key="1">
    <citation type="submission" date="2016-09" db="EMBL/GenBank/DDBJ databases">
        <authorList>
            <person name="Jeantristanb JTB J.-T."/>
            <person name="Ricardo R."/>
        </authorList>
    </citation>
    <scope>NUCLEOTIDE SEQUENCE [LARGE SCALE GENOMIC DNA]</scope>
</reference>
<protein>
    <submittedName>
        <fullName evidence="1">BQ2448_5965 protein</fullName>
    </submittedName>
</protein>
<sequence>MVRFIDLPAELVVRIIDVAEASFMDDVTFPISHARKMTLLKFSRVSRAWRVPSQMALHRRLFLVTDAGARRFIECPIAGRYPTRFLQLAHLTSTLVNLVLDKLIVRQQDRAALQVLKLFEVERLHVWSLCHPALRDLKDLQVLSNVEGSMPPDLLTLRLHKLGFRTSFPYNQPGVLEAIIAASRDTLEHIKIGFLDSMTGIDITPRPLVMVGPTLTVWTELNLVASRLLGVCFAGLLEGHSNPCKRFLANCSNLVEFELDGSSLVETMLEALSPHARLRKLAVGQNNRETQWDLDPSQAPKTVLRLKRILPQLSKLRQLELTDHTRMTVRRLQRSGDMDWLADLQREHVHVQFPEPINEHSITRSVAHK</sequence>
<dbReference type="OrthoDB" id="2532855at2759"/>
<dbReference type="EMBL" id="FMSP01000001">
    <property type="protein sequence ID" value="SCV67319.1"/>
    <property type="molecule type" value="Genomic_DNA"/>
</dbReference>
<name>A0A238F3L2_9BASI</name>
<dbReference type="AlphaFoldDB" id="A0A238F3L2"/>
<organism evidence="1 2">
    <name type="scientific">Microbotryum intermedium</name>
    <dbReference type="NCBI Taxonomy" id="269621"/>
    <lineage>
        <taxon>Eukaryota</taxon>
        <taxon>Fungi</taxon>
        <taxon>Dikarya</taxon>
        <taxon>Basidiomycota</taxon>
        <taxon>Pucciniomycotina</taxon>
        <taxon>Microbotryomycetes</taxon>
        <taxon>Microbotryales</taxon>
        <taxon>Microbotryaceae</taxon>
        <taxon>Microbotryum</taxon>
    </lineage>
</organism>
<evidence type="ECO:0000313" key="1">
    <source>
        <dbReference type="EMBL" id="SCV67319.1"/>
    </source>
</evidence>
<proteinExistence type="predicted"/>
<keyword evidence="2" id="KW-1185">Reference proteome</keyword>